<organism evidence="1 2">
    <name type="scientific">Lipomyces orientalis</name>
    <dbReference type="NCBI Taxonomy" id="1233043"/>
    <lineage>
        <taxon>Eukaryota</taxon>
        <taxon>Fungi</taxon>
        <taxon>Dikarya</taxon>
        <taxon>Ascomycota</taxon>
        <taxon>Saccharomycotina</taxon>
        <taxon>Lipomycetes</taxon>
        <taxon>Lipomycetales</taxon>
        <taxon>Lipomycetaceae</taxon>
        <taxon>Lipomyces</taxon>
    </lineage>
</organism>
<evidence type="ECO:0000313" key="1">
    <source>
        <dbReference type="EMBL" id="KAK9323905.1"/>
    </source>
</evidence>
<comment type="caution">
    <text evidence="1">The sequence shown here is derived from an EMBL/GenBank/DDBJ whole genome shotgun (WGS) entry which is preliminary data.</text>
</comment>
<accession>A0ACC3TSB8</accession>
<protein>
    <submittedName>
        <fullName evidence="1">Cyclophilin-like domain-containing protein</fullName>
    </submittedName>
</protein>
<sequence>MVRRELYCIFAAGLHRPPLPYLIDINLSTDLTAQQNHTMSSALEPPTTAKVILHTTKGPIEIELWAKETPKASRNFLQHCIDGYYDGTIFHRVVPDFLIQGGDPSGTGHGGRSIYTEEGGFPSEFHSRLRFNRRGLLGNAEAEEMNDNSQFFITLAATPELQRKNTIFGRVMGDTIYNVLKISEADLDKDDKPLYPSKITHTEVLVNYFPDMKRRKAPQEEIAAAERQKKKKPKAAKPKVKMSFGVEEDEDGEPGGIAMEGKKKFKMKSAHEVLNDSKLSKDIVVDSGTAMSTLQSSAESVNKSASESANEKLNKQEPKQYEQPKRPATSIGSVGEDQSESFGQVTKVESEFDKINAEIAAMKSSLKRRVDDDGGKRAKTKLSALEEQRLKYLSQKIPNVSRKRQREQREAATLELLNKFTSKLHTASSSAPLPPLKSSRSKREIEGDEEIVCDLHNLPNCQSCLYYDNLSDGEDDPASIWSHTFVDEKSQRRKPQRVFSPPPEAKVISDRSQSNNHRNRGRNR</sequence>
<name>A0ACC3TSB8_9ASCO</name>
<evidence type="ECO:0000313" key="2">
    <source>
        <dbReference type="Proteomes" id="UP001489719"/>
    </source>
</evidence>
<reference evidence="2" key="1">
    <citation type="journal article" date="2024" name="Front. Bioeng. Biotechnol.">
        <title>Genome-scale model development and genomic sequencing of the oleaginous clade Lipomyces.</title>
        <authorList>
            <person name="Czajka J.J."/>
            <person name="Han Y."/>
            <person name="Kim J."/>
            <person name="Mondo S.J."/>
            <person name="Hofstad B.A."/>
            <person name="Robles A."/>
            <person name="Haridas S."/>
            <person name="Riley R."/>
            <person name="LaButti K."/>
            <person name="Pangilinan J."/>
            <person name="Andreopoulos W."/>
            <person name="Lipzen A."/>
            <person name="Yan J."/>
            <person name="Wang M."/>
            <person name="Ng V."/>
            <person name="Grigoriev I.V."/>
            <person name="Spatafora J.W."/>
            <person name="Magnuson J.K."/>
            <person name="Baker S.E."/>
            <person name="Pomraning K.R."/>
        </authorList>
    </citation>
    <scope>NUCLEOTIDE SEQUENCE [LARGE SCALE GENOMIC DNA]</scope>
    <source>
        <strain evidence="2">CBS 10300</strain>
    </source>
</reference>
<dbReference type="EMBL" id="MU970056">
    <property type="protein sequence ID" value="KAK9323905.1"/>
    <property type="molecule type" value="Genomic_DNA"/>
</dbReference>
<gene>
    <name evidence="1" type="ORF">V1517DRAFT_319212</name>
</gene>
<keyword evidence="2" id="KW-1185">Reference proteome</keyword>
<proteinExistence type="predicted"/>
<dbReference type="Proteomes" id="UP001489719">
    <property type="component" value="Unassembled WGS sequence"/>
</dbReference>